<dbReference type="AlphaFoldDB" id="A0A939BRA0"/>
<name>A0A939BRA0_9BACL</name>
<protein>
    <submittedName>
        <fullName evidence="8">Paired small multidrug resistance pump</fullName>
    </submittedName>
</protein>
<dbReference type="GO" id="GO:0005886">
    <property type="term" value="C:plasma membrane"/>
    <property type="evidence" value="ECO:0007669"/>
    <property type="project" value="UniProtKB-SubCell"/>
</dbReference>
<keyword evidence="9" id="KW-1185">Reference proteome</keyword>
<dbReference type="PANTHER" id="PTHR30561">
    <property type="entry name" value="SMR FAMILY PROTON-DEPENDENT DRUG EFFLUX TRANSPORTER SUGE"/>
    <property type="match status" value="1"/>
</dbReference>
<feature type="transmembrane region" description="Helical" evidence="7">
    <location>
        <begin position="5"/>
        <end position="22"/>
    </location>
</feature>
<dbReference type="Gene3D" id="1.10.3730.20">
    <property type="match status" value="1"/>
</dbReference>
<evidence type="ECO:0000256" key="4">
    <source>
        <dbReference type="ARBA" id="ARBA00022989"/>
    </source>
</evidence>
<keyword evidence="2" id="KW-1003">Cell membrane</keyword>
<keyword evidence="4 7" id="KW-1133">Transmembrane helix</keyword>
<dbReference type="PANTHER" id="PTHR30561:SF7">
    <property type="entry name" value="GUANIDINIUM EFFLUX SYSTEM SUBUNIT GDNC-RELATED"/>
    <property type="match status" value="1"/>
</dbReference>
<dbReference type="Proteomes" id="UP000717624">
    <property type="component" value="Unassembled WGS sequence"/>
</dbReference>
<feature type="transmembrane region" description="Helical" evidence="7">
    <location>
        <begin position="58"/>
        <end position="77"/>
    </location>
</feature>
<feature type="transmembrane region" description="Helical" evidence="7">
    <location>
        <begin position="83"/>
        <end position="102"/>
    </location>
</feature>
<proteinExistence type="inferred from homology"/>
<sequence>MKSDWIKVLIAAVFEVLWVIGLKHADSLWSWAGTLLAILISFYGLIAAGRRLPVGTVYATFVGLGSAGTVLSEMFFFGEPFELAKLLLILLLLIGVIGLKQVTPSAPEEGRNS</sequence>
<evidence type="ECO:0000256" key="6">
    <source>
        <dbReference type="RuleBase" id="RU003942"/>
    </source>
</evidence>
<dbReference type="SUPFAM" id="SSF103481">
    <property type="entry name" value="Multidrug resistance efflux transporter EmrE"/>
    <property type="match status" value="1"/>
</dbReference>
<evidence type="ECO:0000313" key="8">
    <source>
        <dbReference type="EMBL" id="MBM7589382.1"/>
    </source>
</evidence>
<feature type="transmembrane region" description="Helical" evidence="7">
    <location>
        <begin position="28"/>
        <end position="46"/>
    </location>
</feature>
<evidence type="ECO:0000256" key="7">
    <source>
        <dbReference type="SAM" id="Phobius"/>
    </source>
</evidence>
<dbReference type="InterPro" id="IPR045324">
    <property type="entry name" value="Small_multidrug_res"/>
</dbReference>
<keyword evidence="3 6" id="KW-0812">Transmembrane</keyword>
<evidence type="ECO:0000256" key="1">
    <source>
        <dbReference type="ARBA" id="ARBA00004651"/>
    </source>
</evidence>
<dbReference type="EMBL" id="JAFBEB010000002">
    <property type="protein sequence ID" value="MBM7589382.1"/>
    <property type="molecule type" value="Genomic_DNA"/>
</dbReference>
<evidence type="ECO:0000256" key="2">
    <source>
        <dbReference type="ARBA" id="ARBA00022475"/>
    </source>
</evidence>
<gene>
    <name evidence="8" type="ORF">JOD01_000980</name>
</gene>
<accession>A0A939BRA0</accession>
<organism evidence="8 9">
    <name type="scientific">Brevibacillus fulvus</name>
    <dbReference type="NCBI Taxonomy" id="1125967"/>
    <lineage>
        <taxon>Bacteria</taxon>
        <taxon>Bacillati</taxon>
        <taxon>Bacillota</taxon>
        <taxon>Bacilli</taxon>
        <taxon>Bacillales</taxon>
        <taxon>Paenibacillaceae</taxon>
        <taxon>Brevibacillus</taxon>
    </lineage>
</organism>
<dbReference type="InterPro" id="IPR037185">
    <property type="entry name" value="EmrE-like"/>
</dbReference>
<comment type="subcellular location">
    <subcellularLocation>
        <location evidence="1 6">Cell membrane</location>
        <topology evidence="1 6">Multi-pass membrane protein</topology>
    </subcellularLocation>
</comment>
<evidence type="ECO:0000313" key="9">
    <source>
        <dbReference type="Proteomes" id="UP000717624"/>
    </source>
</evidence>
<dbReference type="GO" id="GO:0022857">
    <property type="term" value="F:transmembrane transporter activity"/>
    <property type="evidence" value="ECO:0007669"/>
    <property type="project" value="InterPro"/>
</dbReference>
<evidence type="ECO:0000256" key="3">
    <source>
        <dbReference type="ARBA" id="ARBA00022692"/>
    </source>
</evidence>
<comment type="caution">
    <text evidence="8">The sequence shown here is derived from an EMBL/GenBank/DDBJ whole genome shotgun (WGS) entry which is preliminary data.</text>
</comment>
<reference evidence="8" key="1">
    <citation type="submission" date="2021-01" db="EMBL/GenBank/DDBJ databases">
        <title>Genomic Encyclopedia of Type Strains, Phase IV (KMG-IV): sequencing the most valuable type-strain genomes for metagenomic binning, comparative biology and taxonomic classification.</title>
        <authorList>
            <person name="Goeker M."/>
        </authorList>
    </citation>
    <scope>NUCLEOTIDE SEQUENCE</scope>
    <source>
        <strain evidence="8">DSM 25523</strain>
    </source>
</reference>
<keyword evidence="5 7" id="KW-0472">Membrane</keyword>
<dbReference type="InterPro" id="IPR000390">
    <property type="entry name" value="Small_drug/metabolite_transptr"/>
</dbReference>
<comment type="similarity">
    <text evidence="6">Belongs to the drug/metabolite transporter (DMT) superfamily. Small multidrug resistance (SMR) (TC 2.A.7.1) family.</text>
</comment>
<dbReference type="Pfam" id="PF00893">
    <property type="entry name" value="Multi_Drug_Res"/>
    <property type="match status" value="1"/>
</dbReference>
<evidence type="ECO:0000256" key="5">
    <source>
        <dbReference type="ARBA" id="ARBA00023136"/>
    </source>
</evidence>
<dbReference type="RefSeq" id="WP_204517103.1">
    <property type="nucleotide sequence ID" value="NZ_BAABIN010000015.1"/>
</dbReference>